<dbReference type="STRING" id="126957.T1IXP4"/>
<evidence type="ECO:0000256" key="1">
    <source>
        <dbReference type="ARBA" id="ARBA00022884"/>
    </source>
</evidence>
<dbReference type="CDD" id="cd22384">
    <property type="entry name" value="KH-I_KHDRBS"/>
    <property type="match status" value="1"/>
</dbReference>
<dbReference type="PANTHER" id="PTHR11208">
    <property type="entry name" value="RNA-BINDING PROTEIN RELATED"/>
    <property type="match status" value="1"/>
</dbReference>
<dbReference type="InterPro" id="IPR036612">
    <property type="entry name" value="KH_dom_type_1_sf"/>
</dbReference>
<dbReference type="InterPro" id="IPR045071">
    <property type="entry name" value="BBP-like"/>
</dbReference>
<dbReference type="GO" id="GO:0005634">
    <property type="term" value="C:nucleus"/>
    <property type="evidence" value="ECO:0007669"/>
    <property type="project" value="TreeGrafter"/>
</dbReference>
<evidence type="ECO:0000313" key="5">
    <source>
        <dbReference type="Proteomes" id="UP000014500"/>
    </source>
</evidence>
<dbReference type="HOGENOM" id="CLU_706617_0_0_1"/>
<dbReference type="Proteomes" id="UP000014500">
    <property type="component" value="Unassembled WGS sequence"/>
</dbReference>
<dbReference type="PANTHER" id="PTHR11208:SF42">
    <property type="entry name" value="QUAKING RELATED 54B, ISOFORM E"/>
    <property type="match status" value="1"/>
</dbReference>
<evidence type="ECO:0000256" key="2">
    <source>
        <dbReference type="SAM" id="MobiDB-lite"/>
    </source>
</evidence>
<evidence type="ECO:0000259" key="3">
    <source>
        <dbReference type="Pfam" id="PF22675"/>
    </source>
</evidence>
<dbReference type="GO" id="GO:0003729">
    <property type="term" value="F:mRNA binding"/>
    <property type="evidence" value="ECO:0007669"/>
    <property type="project" value="TreeGrafter"/>
</dbReference>
<evidence type="ECO:0000313" key="4">
    <source>
        <dbReference type="EnsemblMetazoa" id="SMAR005986-PA"/>
    </source>
</evidence>
<feature type="domain" description="KHDC4/BBP-like KH-domain type I" evidence="3">
    <location>
        <begin position="29"/>
        <end position="85"/>
    </location>
</feature>
<dbReference type="eggNOG" id="KOG1588">
    <property type="taxonomic scope" value="Eukaryota"/>
</dbReference>
<dbReference type="EnsemblMetazoa" id="SMAR005986-RA">
    <property type="protein sequence ID" value="SMAR005986-PA"/>
    <property type="gene ID" value="SMAR005986"/>
</dbReference>
<dbReference type="AlphaFoldDB" id="T1IXP4"/>
<sequence>MAEFDLEDVLANTREQGLANAERIANEIATFNFVGKLLGPKGNSLKRLQEETLTKMAILGRGSMRDKNKEEELRKQNDPKHAHLNEELHIEVNTFAPPADAYARIGHALEELKKFLVPDDNDEIRQTQLQELAYINGTPISSGAPLGRGRGRGAAPPPPIGGPPTARTLRAGLLATPGPRAITTRPGGTPVPASRSPLTASLRVGGARVPPPPMPRVTTYRPALPEAHLRTAEEGYTYDEEYEYPETFEQSEAQFYDYAHGAAVDPYDGEYAAGEAYTATNILEQSIRAKSAVAGGDNCRESRDKITARCESLHVCAQHYTSHMTTYRLEPQRNGDPGMTVDSRQGPTRLAGLTENIRIRHRNYHATNIQRSGALLPKWRRAENKVFFKSG</sequence>
<dbReference type="SUPFAM" id="SSF54791">
    <property type="entry name" value="Eukaryotic type KH-domain (KH-domain type I)"/>
    <property type="match status" value="1"/>
</dbReference>
<organism evidence="4 5">
    <name type="scientific">Strigamia maritima</name>
    <name type="common">European centipede</name>
    <name type="synonym">Geophilus maritimus</name>
    <dbReference type="NCBI Taxonomy" id="126957"/>
    <lineage>
        <taxon>Eukaryota</taxon>
        <taxon>Metazoa</taxon>
        <taxon>Ecdysozoa</taxon>
        <taxon>Arthropoda</taxon>
        <taxon>Myriapoda</taxon>
        <taxon>Chilopoda</taxon>
        <taxon>Pleurostigmophora</taxon>
        <taxon>Geophilomorpha</taxon>
        <taxon>Linotaeniidae</taxon>
        <taxon>Strigamia</taxon>
    </lineage>
</organism>
<feature type="region of interest" description="Disordered" evidence="2">
    <location>
        <begin position="140"/>
        <end position="170"/>
    </location>
</feature>
<protein>
    <recommendedName>
        <fullName evidence="3">KHDC4/BBP-like KH-domain type I domain-containing protein</fullName>
    </recommendedName>
</protein>
<dbReference type="Gene3D" id="3.30.1370.10">
    <property type="entry name" value="K Homology domain, type 1"/>
    <property type="match status" value="1"/>
</dbReference>
<reference evidence="4" key="2">
    <citation type="submission" date="2015-02" db="UniProtKB">
        <authorList>
            <consortium name="EnsemblMetazoa"/>
        </authorList>
    </citation>
    <scope>IDENTIFICATION</scope>
</reference>
<dbReference type="EMBL" id="JH431658">
    <property type="status" value="NOT_ANNOTATED_CDS"/>
    <property type="molecule type" value="Genomic_DNA"/>
</dbReference>
<dbReference type="Pfam" id="PF22675">
    <property type="entry name" value="KH-I_KHDC4-BBP"/>
    <property type="match status" value="1"/>
</dbReference>
<name>T1IXP4_STRMM</name>
<dbReference type="GO" id="GO:0000381">
    <property type="term" value="P:regulation of alternative mRNA splicing, via spliceosome"/>
    <property type="evidence" value="ECO:0007669"/>
    <property type="project" value="TreeGrafter"/>
</dbReference>
<dbReference type="InterPro" id="IPR055256">
    <property type="entry name" value="KH_1_KHDC4/BBP-like"/>
</dbReference>
<keyword evidence="1" id="KW-0694">RNA-binding</keyword>
<reference evidence="5" key="1">
    <citation type="submission" date="2011-05" db="EMBL/GenBank/DDBJ databases">
        <authorList>
            <person name="Richards S.R."/>
            <person name="Qu J."/>
            <person name="Jiang H."/>
            <person name="Jhangiani S.N."/>
            <person name="Agravi P."/>
            <person name="Goodspeed R."/>
            <person name="Gross S."/>
            <person name="Mandapat C."/>
            <person name="Jackson L."/>
            <person name="Mathew T."/>
            <person name="Pu L."/>
            <person name="Thornton R."/>
            <person name="Saada N."/>
            <person name="Wilczek-Boney K.B."/>
            <person name="Lee S."/>
            <person name="Kovar C."/>
            <person name="Wu Y."/>
            <person name="Scherer S.E."/>
            <person name="Worley K.C."/>
            <person name="Muzny D.M."/>
            <person name="Gibbs R."/>
        </authorList>
    </citation>
    <scope>NUCLEOTIDE SEQUENCE</scope>
    <source>
        <strain evidence="5">Brora</strain>
    </source>
</reference>
<proteinExistence type="predicted"/>
<accession>T1IXP4</accession>
<feature type="region of interest" description="Disordered" evidence="2">
    <location>
        <begin position="178"/>
        <end position="197"/>
    </location>
</feature>
<keyword evidence="5" id="KW-1185">Reference proteome</keyword>